<feature type="domain" description="Yip1" evidence="7">
    <location>
        <begin position="177"/>
        <end position="341"/>
    </location>
</feature>
<evidence type="ECO:0000259" key="7">
    <source>
        <dbReference type="Pfam" id="PF04893"/>
    </source>
</evidence>
<reference evidence="8" key="1">
    <citation type="journal article" date="2021" name="PeerJ">
        <title>Extensive microbial diversity within the chicken gut microbiome revealed by metagenomics and culture.</title>
        <authorList>
            <person name="Gilroy R."/>
            <person name="Ravi A."/>
            <person name="Getino M."/>
            <person name="Pursley I."/>
            <person name="Horton D.L."/>
            <person name="Alikhan N.F."/>
            <person name="Baker D."/>
            <person name="Gharbi K."/>
            <person name="Hall N."/>
            <person name="Watson M."/>
            <person name="Adriaenssens E.M."/>
            <person name="Foster-Nyarko E."/>
            <person name="Jarju S."/>
            <person name="Secka A."/>
            <person name="Antonio M."/>
            <person name="Oren A."/>
            <person name="Chaudhuri R.R."/>
            <person name="La Ragione R."/>
            <person name="Hildebrand F."/>
            <person name="Pallen M.J."/>
        </authorList>
    </citation>
    <scope>NUCLEOTIDE SEQUENCE</scope>
    <source>
        <strain evidence="8">5032</strain>
    </source>
</reference>
<feature type="compositionally biased region" description="Polar residues" evidence="5">
    <location>
        <begin position="79"/>
        <end position="93"/>
    </location>
</feature>
<feature type="region of interest" description="Disordered" evidence="5">
    <location>
        <begin position="46"/>
        <end position="153"/>
    </location>
</feature>
<gene>
    <name evidence="8" type="ORF">H9784_07950</name>
</gene>
<proteinExistence type="predicted"/>
<reference evidence="8" key="2">
    <citation type="submission" date="2021-04" db="EMBL/GenBank/DDBJ databases">
        <authorList>
            <person name="Gilroy R."/>
        </authorList>
    </citation>
    <scope>NUCLEOTIDE SEQUENCE</scope>
    <source>
        <strain evidence="8">5032</strain>
    </source>
</reference>
<dbReference type="EMBL" id="DWZD01000045">
    <property type="protein sequence ID" value="HJA79477.1"/>
    <property type="molecule type" value="Genomic_DNA"/>
</dbReference>
<feature type="transmembrane region" description="Helical" evidence="6">
    <location>
        <begin position="275"/>
        <end position="296"/>
    </location>
</feature>
<evidence type="ECO:0000256" key="1">
    <source>
        <dbReference type="ARBA" id="ARBA00004141"/>
    </source>
</evidence>
<evidence type="ECO:0000313" key="9">
    <source>
        <dbReference type="Proteomes" id="UP000823821"/>
    </source>
</evidence>
<keyword evidence="4 6" id="KW-0472">Membrane</keyword>
<organism evidence="8 9">
    <name type="scientific">Candidatus Desulfovibrio intestinavium</name>
    <dbReference type="NCBI Taxonomy" id="2838534"/>
    <lineage>
        <taxon>Bacteria</taxon>
        <taxon>Pseudomonadati</taxon>
        <taxon>Thermodesulfobacteriota</taxon>
        <taxon>Desulfovibrionia</taxon>
        <taxon>Desulfovibrionales</taxon>
        <taxon>Desulfovibrionaceae</taxon>
        <taxon>Desulfovibrio</taxon>
    </lineage>
</organism>
<feature type="transmembrane region" description="Helical" evidence="6">
    <location>
        <begin position="325"/>
        <end position="344"/>
    </location>
</feature>
<feature type="transmembrane region" description="Helical" evidence="6">
    <location>
        <begin position="302"/>
        <end position="318"/>
    </location>
</feature>
<keyword evidence="3 6" id="KW-1133">Transmembrane helix</keyword>
<evidence type="ECO:0000256" key="6">
    <source>
        <dbReference type="SAM" id="Phobius"/>
    </source>
</evidence>
<feature type="transmembrane region" description="Helical" evidence="6">
    <location>
        <begin position="240"/>
        <end position="263"/>
    </location>
</feature>
<feature type="transmembrane region" description="Helical" evidence="6">
    <location>
        <begin position="192"/>
        <end position="213"/>
    </location>
</feature>
<evidence type="ECO:0000313" key="8">
    <source>
        <dbReference type="EMBL" id="HJA79477.1"/>
    </source>
</evidence>
<keyword evidence="2 6" id="KW-0812">Transmembrane</keyword>
<accession>A0A9D2HNM4</accession>
<evidence type="ECO:0000256" key="2">
    <source>
        <dbReference type="ARBA" id="ARBA00022692"/>
    </source>
</evidence>
<dbReference type="Pfam" id="PF04893">
    <property type="entry name" value="Yip1"/>
    <property type="match status" value="1"/>
</dbReference>
<protein>
    <recommendedName>
        <fullName evidence="7">Yip1 domain-containing protein</fullName>
    </recommendedName>
</protein>
<evidence type="ECO:0000256" key="3">
    <source>
        <dbReference type="ARBA" id="ARBA00022989"/>
    </source>
</evidence>
<dbReference type="GO" id="GO:0016020">
    <property type="term" value="C:membrane"/>
    <property type="evidence" value="ECO:0007669"/>
    <property type="project" value="UniProtKB-SubCell"/>
</dbReference>
<evidence type="ECO:0000256" key="5">
    <source>
        <dbReference type="SAM" id="MobiDB-lite"/>
    </source>
</evidence>
<dbReference type="InterPro" id="IPR006977">
    <property type="entry name" value="Yip1_dom"/>
</dbReference>
<sequence>MKISCPDCGFFRELSSDRAPSRPVVATCPKCGCRFRFLPEDASSHVLEHGTPEKPIDFRSETVVLPPGAIVPGEPTHAPGQSASPQNDSPQDASRQDRIRPVSASESGAPSDDQAAAPAHAPEPAAPEDAPHRPRNRKGRRHDQPDADANPWDLAPAPAGYISAFYQTTLRIMFGGGRFFARLNPDAPQWRALFYYLVVVLVVICTQLFWIHMSREVLAQTLPPDSVVGLLFRFAINQPLLYGLTGMASLVFQLYILSALLLLGFRLAGVRHAAFYLIFQVVAYSAAPVLLCLIPVLGVQVGIIWSMACIITGCRMALGLDWSRTLLGLALPILFCLLMLMFGLPR</sequence>
<feature type="compositionally biased region" description="Low complexity" evidence="5">
    <location>
        <begin position="109"/>
        <end position="123"/>
    </location>
</feature>
<name>A0A9D2HNM4_9BACT</name>
<comment type="caution">
    <text evidence="8">The sequence shown here is derived from an EMBL/GenBank/DDBJ whole genome shotgun (WGS) entry which is preliminary data.</text>
</comment>
<evidence type="ECO:0000256" key="4">
    <source>
        <dbReference type="ARBA" id="ARBA00023136"/>
    </source>
</evidence>
<dbReference type="AlphaFoldDB" id="A0A9D2HNM4"/>
<dbReference type="Proteomes" id="UP000823821">
    <property type="component" value="Unassembled WGS sequence"/>
</dbReference>
<comment type="subcellular location">
    <subcellularLocation>
        <location evidence="1">Membrane</location>
        <topology evidence="1">Multi-pass membrane protein</topology>
    </subcellularLocation>
</comment>
<feature type="compositionally biased region" description="Basic and acidic residues" evidence="5">
    <location>
        <begin position="46"/>
        <end position="60"/>
    </location>
</feature>